<dbReference type="AlphaFoldDB" id="A0AAV9B835"/>
<evidence type="ECO:0000313" key="6">
    <source>
        <dbReference type="EMBL" id="KAK1272850.1"/>
    </source>
</evidence>
<dbReference type="GO" id="GO:0016567">
    <property type="term" value="P:protein ubiquitination"/>
    <property type="evidence" value="ECO:0007669"/>
    <property type="project" value="TreeGrafter"/>
</dbReference>
<keyword evidence="7" id="KW-1185">Reference proteome</keyword>
<feature type="domain" description="RING-type" evidence="5">
    <location>
        <begin position="12"/>
        <end position="37"/>
    </location>
</feature>
<reference evidence="6" key="1">
    <citation type="journal article" date="2023" name="Nat. Commun.">
        <title>Diploid and tetraploid genomes of Acorus and the evolution of monocots.</title>
        <authorList>
            <person name="Ma L."/>
            <person name="Liu K.W."/>
            <person name="Li Z."/>
            <person name="Hsiao Y.Y."/>
            <person name="Qi Y."/>
            <person name="Fu T."/>
            <person name="Tang G.D."/>
            <person name="Zhang D."/>
            <person name="Sun W.H."/>
            <person name="Liu D.K."/>
            <person name="Li Y."/>
            <person name="Chen G.Z."/>
            <person name="Liu X.D."/>
            <person name="Liao X.Y."/>
            <person name="Jiang Y.T."/>
            <person name="Yu X."/>
            <person name="Hao Y."/>
            <person name="Huang J."/>
            <person name="Zhao X.W."/>
            <person name="Ke S."/>
            <person name="Chen Y.Y."/>
            <person name="Wu W.L."/>
            <person name="Hsu J.L."/>
            <person name="Lin Y.F."/>
            <person name="Huang M.D."/>
            <person name="Li C.Y."/>
            <person name="Huang L."/>
            <person name="Wang Z.W."/>
            <person name="Zhao X."/>
            <person name="Zhong W.Y."/>
            <person name="Peng D.H."/>
            <person name="Ahmad S."/>
            <person name="Lan S."/>
            <person name="Zhang J.S."/>
            <person name="Tsai W.C."/>
            <person name="Van de Peer Y."/>
            <person name="Liu Z.J."/>
        </authorList>
    </citation>
    <scope>NUCLEOTIDE SEQUENCE</scope>
    <source>
        <strain evidence="6">SCP</strain>
    </source>
</reference>
<dbReference type="PANTHER" id="PTHR15710:SF217">
    <property type="entry name" value="E3 UBIQUITIN-PROTEIN LIGASE RDUF2"/>
    <property type="match status" value="1"/>
</dbReference>
<dbReference type="Pfam" id="PF13639">
    <property type="entry name" value="zf-RING_2"/>
    <property type="match status" value="1"/>
</dbReference>
<dbReference type="InterPro" id="IPR001841">
    <property type="entry name" value="Znf_RING"/>
</dbReference>
<protein>
    <submittedName>
        <fullName evidence="6">E3 ubiquitin-protein ligase RING1-like</fullName>
    </submittedName>
</protein>
<gene>
    <name evidence="6" type="ORF">QJS04_geneDACA022780</name>
</gene>
<name>A0AAV9B835_ACOGR</name>
<evidence type="ECO:0000256" key="4">
    <source>
        <dbReference type="PROSITE-ProRule" id="PRU00175"/>
    </source>
</evidence>
<dbReference type="GO" id="GO:0005737">
    <property type="term" value="C:cytoplasm"/>
    <property type="evidence" value="ECO:0007669"/>
    <property type="project" value="TreeGrafter"/>
</dbReference>
<evidence type="ECO:0000256" key="3">
    <source>
        <dbReference type="ARBA" id="ARBA00022833"/>
    </source>
</evidence>
<sequence length="73" mass="8797">MDSKKDEMVKRMPCRHVFHGNCIETWLKRTPICPMCRFSMPLPKIRFTITKHEQSWTCRTNFQDRLRVTPDAD</sequence>
<dbReference type="Proteomes" id="UP001179952">
    <property type="component" value="Unassembled WGS sequence"/>
</dbReference>
<keyword evidence="3" id="KW-0862">Zinc</keyword>
<organism evidence="6 7">
    <name type="scientific">Acorus gramineus</name>
    <name type="common">Dwarf sweet flag</name>
    <dbReference type="NCBI Taxonomy" id="55184"/>
    <lineage>
        <taxon>Eukaryota</taxon>
        <taxon>Viridiplantae</taxon>
        <taxon>Streptophyta</taxon>
        <taxon>Embryophyta</taxon>
        <taxon>Tracheophyta</taxon>
        <taxon>Spermatophyta</taxon>
        <taxon>Magnoliopsida</taxon>
        <taxon>Liliopsida</taxon>
        <taxon>Acoraceae</taxon>
        <taxon>Acorus</taxon>
    </lineage>
</organism>
<accession>A0AAV9B835</accession>
<dbReference type="PANTHER" id="PTHR15710">
    <property type="entry name" value="E3 UBIQUITIN-PROTEIN LIGASE PRAJA"/>
    <property type="match status" value="1"/>
</dbReference>
<evidence type="ECO:0000256" key="1">
    <source>
        <dbReference type="ARBA" id="ARBA00022723"/>
    </source>
</evidence>
<dbReference type="GO" id="GO:0061630">
    <property type="term" value="F:ubiquitin protein ligase activity"/>
    <property type="evidence" value="ECO:0007669"/>
    <property type="project" value="TreeGrafter"/>
</dbReference>
<dbReference type="PROSITE" id="PS50089">
    <property type="entry name" value="ZF_RING_2"/>
    <property type="match status" value="1"/>
</dbReference>
<evidence type="ECO:0000259" key="5">
    <source>
        <dbReference type="PROSITE" id="PS50089"/>
    </source>
</evidence>
<evidence type="ECO:0000256" key="2">
    <source>
        <dbReference type="ARBA" id="ARBA00022771"/>
    </source>
</evidence>
<dbReference type="GO" id="GO:0008270">
    <property type="term" value="F:zinc ion binding"/>
    <property type="evidence" value="ECO:0007669"/>
    <property type="project" value="UniProtKB-KW"/>
</dbReference>
<keyword evidence="1" id="KW-0479">Metal-binding</keyword>
<proteinExistence type="predicted"/>
<evidence type="ECO:0000313" key="7">
    <source>
        <dbReference type="Proteomes" id="UP001179952"/>
    </source>
</evidence>
<dbReference type="EMBL" id="JAUJYN010000004">
    <property type="protein sequence ID" value="KAK1272850.1"/>
    <property type="molecule type" value="Genomic_DNA"/>
</dbReference>
<keyword evidence="2 4" id="KW-0863">Zinc-finger</keyword>
<reference evidence="6" key="2">
    <citation type="submission" date="2023-06" db="EMBL/GenBank/DDBJ databases">
        <authorList>
            <person name="Ma L."/>
            <person name="Liu K.-W."/>
            <person name="Li Z."/>
            <person name="Hsiao Y.-Y."/>
            <person name="Qi Y."/>
            <person name="Fu T."/>
            <person name="Tang G."/>
            <person name="Zhang D."/>
            <person name="Sun W.-H."/>
            <person name="Liu D.-K."/>
            <person name="Li Y."/>
            <person name="Chen G.-Z."/>
            <person name="Liu X.-D."/>
            <person name="Liao X.-Y."/>
            <person name="Jiang Y.-T."/>
            <person name="Yu X."/>
            <person name="Hao Y."/>
            <person name="Huang J."/>
            <person name="Zhao X.-W."/>
            <person name="Ke S."/>
            <person name="Chen Y.-Y."/>
            <person name="Wu W.-L."/>
            <person name="Hsu J.-L."/>
            <person name="Lin Y.-F."/>
            <person name="Huang M.-D."/>
            <person name="Li C.-Y."/>
            <person name="Huang L."/>
            <person name="Wang Z.-W."/>
            <person name="Zhao X."/>
            <person name="Zhong W.-Y."/>
            <person name="Peng D.-H."/>
            <person name="Ahmad S."/>
            <person name="Lan S."/>
            <person name="Zhang J.-S."/>
            <person name="Tsai W.-C."/>
            <person name="Van De Peer Y."/>
            <person name="Liu Z.-J."/>
        </authorList>
    </citation>
    <scope>NUCLEOTIDE SEQUENCE</scope>
    <source>
        <strain evidence="6">SCP</strain>
        <tissue evidence="6">Leaves</tissue>
    </source>
</reference>
<dbReference type="SUPFAM" id="SSF57850">
    <property type="entry name" value="RING/U-box"/>
    <property type="match status" value="1"/>
</dbReference>
<dbReference type="Gene3D" id="3.30.40.10">
    <property type="entry name" value="Zinc/RING finger domain, C3HC4 (zinc finger)"/>
    <property type="match status" value="1"/>
</dbReference>
<dbReference type="InterPro" id="IPR013083">
    <property type="entry name" value="Znf_RING/FYVE/PHD"/>
</dbReference>
<comment type="caution">
    <text evidence="6">The sequence shown here is derived from an EMBL/GenBank/DDBJ whole genome shotgun (WGS) entry which is preliminary data.</text>
</comment>